<dbReference type="EMBL" id="ASHM01110102">
    <property type="protein sequence ID" value="PNX69809.1"/>
    <property type="molecule type" value="Genomic_DNA"/>
</dbReference>
<feature type="non-terminal residue" evidence="2">
    <location>
        <position position="1"/>
    </location>
</feature>
<dbReference type="AlphaFoldDB" id="A0A2K3KU59"/>
<feature type="compositionally biased region" description="Basic and acidic residues" evidence="1">
    <location>
        <begin position="10"/>
        <end position="25"/>
    </location>
</feature>
<protein>
    <submittedName>
        <fullName evidence="2">Uncharacterized protein</fullName>
    </submittedName>
</protein>
<reference evidence="2 3" key="2">
    <citation type="journal article" date="2017" name="Front. Plant Sci.">
        <title>Gene Classification and Mining of Molecular Markers Useful in Red Clover (Trifolium pratense) Breeding.</title>
        <authorList>
            <person name="Istvanek J."/>
            <person name="Dluhosova J."/>
            <person name="Dluhos P."/>
            <person name="Patkova L."/>
            <person name="Nedelnik J."/>
            <person name="Repkova J."/>
        </authorList>
    </citation>
    <scope>NUCLEOTIDE SEQUENCE [LARGE SCALE GENOMIC DNA]</scope>
    <source>
        <strain evidence="3">cv. Tatra</strain>
        <tissue evidence="2">Young leaves</tissue>
    </source>
</reference>
<gene>
    <name evidence="2" type="ORF">L195_g056921</name>
</gene>
<evidence type="ECO:0000313" key="2">
    <source>
        <dbReference type="EMBL" id="PNX69809.1"/>
    </source>
</evidence>
<sequence>SGEGTATVDGGRRTTDNSEWRWTVD</sequence>
<organism evidence="2 3">
    <name type="scientific">Trifolium pratense</name>
    <name type="common">Red clover</name>
    <dbReference type="NCBI Taxonomy" id="57577"/>
    <lineage>
        <taxon>Eukaryota</taxon>
        <taxon>Viridiplantae</taxon>
        <taxon>Streptophyta</taxon>
        <taxon>Embryophyta</taxon>
        <taxon>Tracheophyta</taxon>
        <taxon>Spermatophyta</taxon>
        <taxon>Magnoliopsida</taxon>
        <taxon>eudicotyledons</taxon>
        <taxon>Gunneridae</taxon>
        <taxon>Pentapetalae</taxon>
        <taxon>rosids</taxon>
        <taxon>fabids</taxon>
        <taxon>Fabales</taxon>
        <taxon>Fabaceae</taxon>
        <taxon>Papilionoideae</taxon>
        <taxon>50 kb inversion clade</taxon>
        <taxon>NPAAA clade</taxon>
        <taxon>Hologalegina</taxon>
        <taxon>IRL clade</taxon>
        <taxon>Trifolieae</taxon>
        <taxon>Trifolium</taxon>
    </lineage>
</organism>
<proteinExistence type="predicted"/>
<comment type="caution">
    <text evidence="2">The sequence shown here is derived from an EMBL/GenBank/DDBJ whole genome shotgun (WGS) entry which is preliminary data.</text>
</comment>
<evidence type="ECO:0000256" key="1">
    <source>
        <dbReference type="SAM" id="MobiDB-lite"/>
    </source>
</evidence>
<accession>A0A2K3KU59</accession>
<feature type="region of interest" description="Disordered" evidence="1">
    <location>
        <begin position="1"/>
        <end position="25"/>
    </location>
</feature>
<dbReference type="Proteomes" id="UP000236291">
    <property type="component" value="Unassembled WGS sequence"/>
</dbReference>
<name>A0A2K3KU59_TRIPR</name>
<reference evidence="2 3" key="1">
    <citation type="journal article" date="2014" name="Am. J. Bot.">
        <title>Genome assembly and annotation for red clover (Trifolium pratense; Fabaceae).</title>
        <authorList>
            <person name="Istvanek J."/>
            <person name="Jaros M."/>
            <person name="Krenek A."/>
            <person name="Repkova J."/>
        </authorList>
    </citation>
    <scope>NUCLEOTIDE SEQUENCE [LARGE SCALE GENOMIC DNA]</scope>
    <source>
        <strain evidence="3">cv. Tatra</strain>
        <tissue evidence="2">Young leaves</tissue>
    </source>
</reference>
<evidence type="ECO:0000313" key="3">
    <source>
        <dbReference type="Proteomes" id="UP000236291"/>
    </source>
</evidence>